<reference evidence="3" key="1">
    <citation type="journal article" date="2014" name="Proc. Natl. Acad. Sci. U.S.A.">
        <title>Extensive sampling of basidiomycete genomes demonstrates inadequacy of the white-rot/brown-rot paradigm for wood decay fungi.</title>
        <authorList>
            <person name="Riley R."/>
            <person name="Salamov A.A."/>
            <person name="Brown D.W."/>
            <person name="Nagy L.G."/>
            <person name="Floudas D."/>
            <person name="Held B.W."/>
            <person name="Levasseur A."/>
            <person name="Lombard V."/>
            <person name="Morin E."/>
            <person name="Otillar R."/>
            <person name="Lindquist E.A."/>
            <person name="Sun H."/>
            <person name="LaButti K.M."/>
            <person name="Schmutz J."/>
            <person name="Jabbour D."/>
            <person name="Luo H."/>
            <person name="Baker S.E."/>
            <person name="Pisabarro A.G."/>
            <person name="Walton J.D."/>
            <person name="Blanchette R.A."/>
            <person name="Henrissat B."/>
            <person name="Martin F."/>
            <person name="Cullen D."/>
            <person name="Hibbett D.S."/>
            <person name="Grigoriev I.V."/>
        </authorList>
    </citation>
    <scope>NUCLEOTIDE SEQUENCE [LARGE SCALE GENOMIC DNA]</scope>
    <source>
        <strain evidence="3">FD-172 SS1</strain>
    </source>
</reference>
<protein>
    <submittedName>
        <fullName evidence="2">Uncharacterized protein</fullName>
    </submittedName>
</protein>
<dbReference type="InParanoid" id="A0A067M340"/>
<evidence type="ECO:0000256" key="1">
    <source>
        <dbReference type="SAM" id="MobiDB-lite"/>
    </source>
</evidence>
<dbReference type="HOGENOM" id="CLU_1959218_0_0_1"/>
<proteinExistence type="predicted"/>
<name>A0A067M340_BOTB1</name>
<organism evidence="2 3">
    <name type="scientific">Botryobasidium botryosum (strain FD-172 SS1)</name>
    <dbReference type="NCBI Taxonomy" id="930990"/>
    <lineage>
        <taxon>Eukaryota</taxon>
        <taxon>Fungi</taxon>
        <taxon>Dikarya</taxon>
        <taxon>Basidiomycota</taxon>
        <taxon>Agaricomycotina</taxon>
        <taxon>Agaricomycetes</taxon>
        <taxon>Cantharellales</taxon>
        <taxon>Botryobasidiaceae</taxon>
        <taxon>Botryobasidium</taxon>
    </lineage>
</organism>
<dbReference type="AlphaFoldDB" id="A0A067M340"/>
<gene>
    <name evidence="2" type="ORF">BOTBODRAFT_182009</name>
</gene>
<dbReference type="EMBL" id="KL198164">
    <property type="protein sequence ID" value="KDQ05991.1"/>
    <property type="molecule type" value="Genomic_DNA"/>
</dbReference>
<evidence type="ECO:0000313" key="3">
    <source>
        <dbReference type="Proteomes" id="UP000027195"/>
    </source>
</evidence>
<evidence type="ECO:0000313" key="2">
    <source>
        <dbReference type="EMBL" id="KDQ05991.1"/>
    </source>
</evidence>
<feature type="compositionally biased region" description="Polar residues" evidence="1">
    <location>
        <begin position="116"/>
        <end position="128"/>
    </location>
</feature>
<dbReference type="Proteomes" id="UP000027195">
    <property type="component" value="Unassembled WGS sequence"/>
</dbReference>
<accession>A0A067M340</accession>
<feature type="region of interest" description="Disordered" evidence="1">
    <location>
        <begin position="107"/>
        <end position="128"/>
    </location>
</feature>
<keyword evidence="3" id="KW-1185">Reference proteome</keyword>
<sequence length="128" mass="14802">MFTKFGPDHQFMVLTACPLGNRFYHPDFYESDRCKDCEELLLEKIGETNQPRLRAPFRSLTEQLTVITWGLELELEVWRDRLKPPQGEYHSPFDGKVFKDLEGSNKEPFFVDRGQKTAQSTSLGSPST</sequence>